<sequence>MLTQADLALYRAKDEGRNRYCFHAEELDREVREHFTLTNELRAALDNHELELYYQPQVERTSGRIVGLEALVRWNHPRRGLLLPDLFIPLAEQTGTICPLGHWVLDQACRQFKAWRDQGIAPSRLAINVSAAELCICTGFEEDLAEDLKRWSIGPGEIELELTESVLMETTQIHGDALARVPRLGASIAIDDFGTGYSSLAYLSAYPVDRLKLAQRFILGIPENASAIAITRVMLSLARELGINVVAEDVQTKVQLDFLVSAGCLVGQGFYFSKAVLAERATEFLRRGLVETAAL</sequence>
<dbReference type="PANTHER" id="PTHR33121:SF71">
    <property type="entry name" value="OXYGEN SENSOR PROTEIN DOSP"/>
    <property type="match status" value="1"/>
</dbReference>
<dbReference type="SUPFAM" id="SSF141868">
    <property type="entry name" value="EAL domain-like"/>
    <property type="match status" value="1"/>
</dbReference>
<dbReference type="RefSeq" id="WP_012041777.1">
    <property type="nucleotide sequence ID" value="NZ_JAFCLK010000040.1"/>
</dbReference>
<dbReference type="Gene3D" id="3.20.20.450">
    <property type="entry name" value="EAL domain"/>
    <property type="match status" value="1"/>
</dbReference>
<name>A0ABS5GGX3_9BRAD</name>
<proteinExistence type="predicted"/>
<dbReference type="InterPro" id="IPR035919">
    <property type="entry name" value="EAL_sf"/>
</dbReference>
<dbReference type="InterPro" id="IPR000160">
    <property type="entry name" value="GGDEF_dom"/>
</dbReference>
<dbReference type="EMBL" id="JAFCLK010000040">
    <property type="protein sequence ID" value="MBR1140395.1"/>
    <property type="molecule type" value="Genomic_DNA"/>
</dbReference>
<feature type="domain" description="EAL" evidence="1">
    <location>
        <begin position="34"/>
        <end position="289"/>
    </location>
</feature>
<dbReference type="PROSITE" id="PS50887">
    <property type="entry name" value="GGDEF"/>
    <property type="match status" value="1"/>
</dbReference>
<organism evidence="3 4">
    <name type="scientific">Bradyrhizobium denitrificans</name>
    <dbReference type="NCBI Taxonomy" id="2734912"/>
    <lineage>
        <taxon>Bacteria</taxon>
        <taxon>Pseudomonadati</taxon>
        <taxon>Pseudomonadota</taxon>
        <taxon>Alphaproteobacteria</taxon>
        <taxon>Hyphomicrobiales</taxon>
        <taxon>Nitrobacteraceae</taxon>
        <taxon>Bradyrhizobium</taxon>
    </lineage>
</organism>
<dbReference type="CDD" id="cd01948">
    <property type="entry name" value="EAL"/>
    <property type="match status" value="1"/>
</dbReference>
<keyword evidence="4" id="KW-1185">Reference proteome</keyword>
<evidence type="ECO:0000313" key="3">
    <source>
        <dbReference type="EMBL" id="MBR1140395.1"/>
    </source>
</evidence>
<dbReference type="InterPro" id="IPR001633">
    <property type="entry name" value="EAL_dom"/>
</dbReference>
<gene>
    <name evidence="3" type="ORF">JQ619_32020</name>
</gene>
<dbReference type="InterPro" id="IPR050706">
    <property type="entry name" value="Cyclic-di-GMP_PDE-like"/>
</dbReference>
<evidence type="ECO:0000313" key="4">
    <source>
        <dbReference type="Proteomes" id="UP001314635"/>
    </source>
</evidence>
<dbReference type="PANTHER" id="PTHR33121">
    <property type="entry name" value="CYCLIC DI-GMP PHOSPHODIESTERASE PDEF"/>
    <property type="match status" value="1"/>
</dbReference>
<feature type="domain" description="GGDEF" evidence="2">
    <location>
        <begin position="1"/>
        <end position="25"/>
    </location>
</feature>
<dbReference type="SMART" id="SM00052">
    <property type="entry name" value="EAL"/>
    <property type="match status" value="1"/>
</dbReference>
<dbReference type="Pfam" id="PF00563">
    <property type="entry name" value="EAL"/>
    <property type="match status" value="1"/>
</dbReference>
<accession>A0ABS5GGX3</accession>
<comment type="caution">
    <text evidence="3">The sequence shown here is derived from an EMBL/GenBank/DDBJ whole genome shotgun (WGS) entry which is preliminary data.</text>
</comment>
<evidence type="ECO:0000259" key="2">
    <source>
        <dbReference type="PROSITE" id="PS50887"/>
    </source>
</evidence>
<reference evidence="4" key="1">
    <citation type="journal article" date="2021" name="ISME J.">
        <title>Evolutionary origin and ecological implication of a unique nif island in free-living Bradyrhizobium lineages.</title>
        <authorList>
            <person name="Tao J."/>
        </authorList>
    </citation>
    <scope>NUCLEOTIDE SEQUENCE [LARGE SCALE GENOMIC DNA]</scope>
    <source>
        <strain evidence="4">SZCCT0094</strain>
    </source>
</reference>
<dbReference type="PROSITE" id="PS50883">
    <property type="entry name" value="EAL"/>
    <property type="match status" value="1"/>
</dbReference>
<dbReference type="Proteomes" id="UP001314635">
    <property type="component" value="Unassembled WGS sequence"/>
</dbReference>
<protein>
    <submittedName>
        <fullName evidence="3">EAL domain-containing protein</fullName>
    </submittedName>
</protein>
<evidence type="ECO:0000259" key="1">
    <source>
        <dbReference type="PROSITE" id="PS50883"/>
    </source>
</evidence>